<evidence type="ECO:0000313" key="1">
    <source>
        <dbReference type="EMBL" id="EHI68556.1"/>
    </source>
</evidence>
<reference evidence="1 2" key="1">
    <citation type="journal article" date="2014" name="Int. J. Syst. Evol. Microbiol.">
        <title>Phylogenomics and the dynamic genome evolution of the genus Streptococcus.</title>
        <authorList>
            <consortium name="The Broad Institute Genome Sequencing Platform"/>
            <person name="Richards V.P."/>
            <person name="Palmer S.R."/>
            <person name="Pavinski Bitar P.D."/>
            <person name="Qin X."/>
            <person name="Weinstock G.M."/>
            <person name="Highlander S.K."/>
            <person name="Town C.D."/>
            <person name="Burne R.A."/>
            <person name="Stanhope M.J."/>
        </authorList>
    </citation>
    <scope>NUCLEOTIDE SEQUENCE [LARGE SCALE GENOMIC DNA]</scope>
    <source>
        <strain evidence="1 2">707-05</strain>
    </source>
</reference>
<accession>G5K5P3</accession>
<dbReference type="Proteomes" id="UP000003330">
    <property type="component" value="Unassembled WGS sequence"/>
</dbReference>
<keyword evidence="2" id="KW-1185">Reference proteome</keyword>
<proteinExistence type="predicted"/>
<organism evidence="1 2">
    <name type="scientific">Streptococcus ictaluri 707-05</name>
    <dbReference type="NCBI Taxonomy" id="764299"/>
    <lineage>
        <taxon>Bacteria</taxon>
        <taxon>Bacillati</taxon>
        <taxon>Bacillota</taxon>
        <taxon>Bacilli</taxon>
        <taxon>Lactobacillales</taxon>
        <taxon>Streptococcaceae</taxon>
        <taxon>Streptococcus</taxon>
    </lineage>
</organism>
<dbReference type="STRING" id="764299.STRIC_0379"/>
<name>G5K5P3_9STRE</name>
<protein>
    <submittedName>
        <fullName evidence="1">Uncharacterized protein</fullName>
    </submittedName>
</protein>
<evidence type="ECO:0000313" key="2">
    <source>
        <dbReference type="Proteomes" id="UP000003330"/>
    </source>
</evidence>
<dbReference type="AlphaFoldDB" id="G5K5P3"/>
<gene>
    <name evidence="1" type="ORF">STRIC_0379</name>
</gene>
<dbReference type="EMBL" id="AEUX02000008">
    <property type="protein sequence ID" value="EHI68556.1"/>
    <property type="molecule type" value="Genomic_DNA"/>
</dbReference>
<sequence>MALQGIKKLPVLLEDKQALNLYKKLAIVNKVLGKLDAVLESSIINSSILSLLSYNESV</sequence>
<comment type="caution">
    <text evidence="1">The sequence shown here is derived from an EMBL/GenBank/DDBJ whole genome shotgun (WGS) entry which is preliminary data.</text>
</comment>
<dbReference type="RefSeq" id="WP_008090499.1">
    <property type="nucleotide sequence ID" value="NZ_AEUX02000008.1"/>
</dbReference>